<reference evidence="2" key="1">
    <citation type="submission" date="2016-10" db="EMBL/GenBank/DDBJ databases">
        <authorList>
            <person name="Varghese N."/>
            <person name="Submissions S."/>
        </authorList>
    </citation>
    <scope>NUCLEOTIDE SEQUENCE [LARGE SCALE GENOMIC DNA]</scope>
    <source>
        <strain evidence="2">IBRC-M 10655</strain>
    </source>
</reference>
<dbReference type="Proteomes" id="UP000199651">
    <property type="component" value="Unassembled WGS sequence"/>
</dbReference>
<evidence type="ECO:0008006" key="3">
    <source>
        <dbReference type="Google" id="ProtNLM"/>
    </source>
</evidence>
<evidence type="ECO:0000313" key="2">
    <source>
        <dbReference type="Proteomes" id="UP000199651"/>
    </source>
</evidence>
<dbReference type="STRING" id="504798.SAMN05421871_106298"/>
<protein>
    <recommendedName>
        <fullName evidence="3">DUF1579 domain-containing protein</fullName>
    </recommendedName>
</protein>
<name>A0A1H0PKX5_9PSEU</name>
<keyword evidence="2" id="KW-1185">Reference proteome</keyword>
<dbReference type="AlphaFoldDB" id="A0A1H0PKX5"/>
<sequence>MTKGFDFLHGSWNVVNRRLLDPLTGSDKWDEFPAVSTCRPFFGGNIDEVSFPTKGSAGLTLRTWDVEREHWAIYWISSRDGVLQAPVFGNFASDSEGEFYGWDEFEGRRVKVSYLWTVHSPDSATWRQGFSVDDGETWEINWVMELSR</sequence>
<dbReference type="EMBL" id="FNJB01000006">
    <property type="protein sequence ID" value="SDP05278.1"/>
    <property type="molecule type" value="Genomic_DNA"/>
</dbReference>
<accession>A0A1H0PKX5</accession>
<gene>
    <name evidence="1" type="ORF">SAMN05192558_106154</name>
</gene>
<dbReference type="RefSeq" id="WP_091376108.1">
    <property type="nucleotide sequence ID" value="NZ_FNDV01000006.1"/>
</dbReference>
<dbReference type="OrthoDB" id="9814791at2"/>
<proteinExistence type="predicted"/>
<evidence type="ECO:0000313" key="1">
    <source>
        <dbReference type="EMBL" id="SDP05278.1"/>
    </source>
</evidence>
<organism evidence="1 2">
    <name type="scientific">Actinokineospora alba</name>
    <dbReference type="NCBI Taxonomy" id="504798"/>
    <lineage>
        <taxon>Bacteria</taxon>
        <taxon>Bacillati</taxon>
        <taxon>Actinomycetota</taxon>
        <taxon>Actinomycetes</taxon>
        <taxon>Pseudonocardiales</taxon>
        <taxon>Pseudonocardiaceae</taxon>
        <taxon>Actinokineospora</taxon>
    </lineage>
</organism>